<dbReference type="GO" id="GO:0016829">
    <property type="term" value="F:lyase activity"/>
    <property type="evidence" value="ECO:0007669"/>
    <property type="project" value="UniProtKB-KW"/>
</dbReference>
<dbReference type="InterPro" id="IPR029052">
    <property type="entry name" value="Metallo-depent_PP-like"/>
</dbReference>
<keyword evidence="4" id="KW-1185">Reference proteome</keyword>
<dbReference type="Proteomes" id="UP000605986">
    <property type="component" value="Unassembled WGS sequence"/>
</dbReference>
<sequence length="334" mass="37308">MSAPSPATSIKTRLLIISDTHGSKPKSKNKGGPSTEDELRQKDVMRVTTGWREPLPEADVVLHCGDLTKRTTIPEFENTFSVLRSIRAPLKLAIAGNHDIALHDDYWINEFGGPQDTLDKVKKIVRKAERDGVRYLTEGVHEFTLQTGAFLRVYASPWTPAYGGWAFQYKDGHDFNIPTGIDVAMTHGPLRGICDFAGMTGTPAGCPDLLAAVACAKPKIHCFGHIHEAWGMYHVAWDGDGIDEDRSRKVGLKGLRPNRVTQNEKETEMTRIKLIEMSKQRAARLDLTQGDSRLVEREQTLFVNAAIMDIRYRPIQLPWLIDVDLARAVEPDQA</sequence>
<dbReference type="InterPro" id="IPR051693">
    <property type="entry name" value="UPF0046_metallophosphoest"/>
</dbReference>
<protein>
    <submittedName>
        <fullName evidence="3">Putative rhamnogalacturonate lyase C</fullName>
    </submittedName>
</protein>
<dbReference type="OrthoDB" id="630188at2759"/>
<evidence type="ECO:0000259" key="2">
    <source>
        <dbReference type="Pfam" id="PF00149"/>
    </source>
</evidence>
<dbReference type="AlphaFoldDB" id="A0A8H4NXH0"/>
<dbReference type="InterPro" id="IPR004843">
    <property type="entry name" value="Calcineurin-like_PHP"/>
</dbReference>
<feature type="domain" description="Calcineurin-like phosphoesterase" evidence="2">
    <location>
        <begin position="13"/>
        <end position="228"/>
    </location>
</feature>
<accession>A0A8H4NXH0</accession>
<dbReference type="SUPFAM" id="SSF56300">
    <property type="entry name" value="Metallo-dependent phosphatases"/>
    <property type="match status" value="1"/>
</dbReference>
<gene>
    <name evidence="3" type="ORF">F53441_12072</name>
</gene>
<reference evidence="3" key="1">
    <citation type="submission" date="2020-01" db="EMBL/GenBank/DDBJ databases">
        <title>Identification and distribution of gene clusters putatively required for synthesis of sphingolipid metabolism inhibitors in phylogenetically diverse species of the filamentous fungus Fusarium.</title>
        <authorList>
            <person name="Kim H.-S."/>
            <person name="Busman M."/>
            <person name="Brown D.W."/>
            <person name="Divon H."/>
            <person name="Uhlig S."/>
            <person name="Proctor R.H."/>
        </authorList>
    </citation>
    <scope>NUCLEOTIDE SEQUENCE</scope>
    <source>
        <strain evidence="3">NRRL 53441</strain>
    </source>
</reference>
<dbReference type="Pfam" id="PF00149">
    <property type="entry name" value="Metallophos"/>
    <property type="match status" value="1"/>
</dbReference>
<dbReference type="PANTHER" id="PTHR12905:SF0">
    <property type="entry name" value="CALCINEURIN-LIKE PHOSPHOESTERASE DOMAIN-CONTAINING PROTEIN"/>
    <property type="match status" value="1"/>
</dbReference>
<dbReference type="GO" id="GO:0016787">
    <property type="term" value="F:hydrolase activity"/>
    <property type="evidence" value="ECO:0007669"/>
    <property type="project" value="InterPro"/>
</dbReference>
<dbReference type="EMBL" id="JAADJG010000624">
    <property type="protein sequence ID" value="KAF4441362.1"/>
    <property type="molecule type" value="Genomic_DNA"/>
</dbReference>
<name>A0A8H4NXH0_9HYPO</name>
<comment type="caution">
    <text evidence="3">The sequence shown here is derived from an EMBL/GenBank/DDBJ whole genome shotgun (WGS) entry which is preliminary data.</text>
</comment>
<organism evidence="3 4">
    <name type="scientific">Fusarium austroafricanum</name>
    <dbReference type="NCBI Taxonomy" id="2364996"/>
    <lineage>
        <taxon>Eukaryota</taxon>
        <taxon>Fungi</taxon>
        <taxon>Dikarya</taxon>
        <taxon>Ascomycota</taxon>
        <taxon>Pezizomycotina</taxon>
        <taxon>Sordariomycetes</taxon>
        <taxon>Hypocreomycetidae</taxon>
        <taxon>Hypocreales</taxon>
        <taxon>Nectriaceae</taxon>
        <taxon>Fusarium</taxon>
        <taxon>Fusarium concolor species complex</taxon>
    </lineage>
</organism>
<dbReference type="CDD" id="cd07379">
    <property type="entry name" value="MPP_239FB"/>
    <property type="match status" value="1"/>
</dbReference>
<evidence type="ECO:0000313" key="4">
    <source>
        <dbReference type="Proteomes" id="UP000605986"/>
    </source>
</evidence>
<evidence type="ECO:0000256" key="1">
    <source>
        <dbReference type="SAM" id="MobiDB-lite"/>
    </source>
</evidence>
<feature type="region of interest" description="Disordered" evidence="1">
    <location>
        <begin position="1"/>
        <end position="41"/>
    </location>
</feature>
<dbReference type="Gene3D" id="3.60.21.10">
    <property type="match status" value="1"/>
</dbReference>
<keyword evidence="3" id="KW-0456">Lyase</keyword>
<dbReference type="PANTHER" id="PTHR12905">
    <property type="entry name" value="METALLOPHOSPHOESTERASE"/>
    <property type="match status" value="1"/>
</dbReference>
<evidence type="ECO:0000313" key="3">
    <source>
        <dbReference type="EMBL" id="KAF4441362.1"/>
    </source>
</evidence>
<feature type="compositionally biased region" description="Polar residues" evidence="1">
    <location>
        <begin position="1"/>
        <end position="11"/>
    </location>
</feature>
<proteinExistence type="predicted"/>